<comment type="similarity">
    <text evidence="1">Belongs to the protein kinase superfamily. NEK Ser/Thr protein kinase family. NIMA subfamily.</text>
</comment>
<dbReference type="RefSeq" id="WP_151972378.1">
    <property type="nucleotide sequence ID" value="NZ_AP019860.1"/>
</dbReference>
<evidence type="ECO:0000256" key="6">
    <source>
        <dbReference type="ARBA" id="ARBA00022840"/>
    </source>
</evidence>
<proteinExistence type="inferred from homology"/>
<feature type="binding site" evidence="8">
    <location>
        <position position="45"/>
    </location>
    <ligand>
        <name>ATP</name>
        <dbReference type="ChEBI" id="CHEBI:30616"/>
    </ligand>
</feature>
<dbReference type="InterPro" id="IPR011990">
    <property type="entry name" value="TPR-like_helical_dom_sf"/>
</dbReference>
<evidence type="ECO:0000256" key="7">
    <source>
        <dbReference type="PROSITE-ProRule" id="PRU00339"/>
    </source>
</evidence>
<reference evidence="10 11" key="1">
    <citation type="submission" date="2019-08" db="EMBL/GenBank/DDBJ databases">
        <title>Complete genome sequence of Candidatus Uab amorphum.</title>
        <authorList>
            <person name="Shiratori T."/>
            <person name="Suzuki S."/>
            <person name="Kakizawa Y."/>
            <person name="Ishida K."/>
        </authorList>
    </citation>
    <scope>NUCLEOTIDE SEQUENCE [LARGE SCALE GENOMIC DNA]</scope>
    <source>
        <strain evidence="10 11">SRT547</strain>
    </source>
</reference>
<keyword evidence="3" id="KW-0808">Transferase</keyword>
<dbReference type="CDD" id="cd14014">
    <property type="entry name" value="STKc_PknB_like"/>
    <property type="match status" value="1"/>
</dbReference>
<evidence type="ECO:0000256" key="3">
    <source>
        <dbReference type="ARBA" id="ARBA00022679"/>
    </source>
</evidence>
<dbReference type="EC" id="2.7.11.1" evidence="2"/>
<dbReference type="PROSITE" id="PS50011">
    <property type="entry name" value="PROTEIN_KINASE_DOM"/>
    <property type="match status" value="1"/>
</dbReference>
<organism evidence="10 11">
    <name type="scientific">Uabimicrobium amorphum</name>
    <dbReference type="NCBI Taxonomy" id="2596890"/>
    <lineage>
        <taxon>Bacteria</taxon>
        <taxon>Pseudomonadati</taxon>
        <taxon>Planctomycetota</taxon>
        <taxon>Candidatus Uabimicrobiia</taxon>
        <taxon>Candidatus Uabimicrobiales</taxon>
        <taxon>Candidatus Uabimicrobiaceae</taxon>
        <taxon>Candidatus Uabimicrobium</taxon>
    </lineage>
</organism>
<dbReference type="OrthoDB" id="9788659at2"/>
<keyword evidence="5 10" id="KW-0418">Kinase</keyword>
<dbReference type="InterPro" id="IPR017441">
    <property type="entry name" value="Protein_kinase_ATP_BS"/>
</dbReference>
<evidence type="ECO:0000313" key="10">
    <source>
        <dbReference type="EMBL" id="BBM88153.1"/>
    </source>
</evidence>
<evidence type="ECO:0000256" key="5">
    <source>
        <dbReference type="ARBA" id="ARBA00022777"/>
    </source>
</evidence>
<dbReference type="PANTHER" id="PTHR43671:SF13">
    <property type="entry name" value="SERINE_THREONINE-PROTEIN KINASE NEK2"/>
    <property type="match status" value="1"/>
</dbReference>
<dbReference type="Gene3D" id="3.30.200.20">
    <property type="entry name" value="Phosphorylase Kinase, domain 1"/>
    <property type="match status" value="1"/>
</dbReference>
<evidence type="ECO:0000256" key="8">
    <source>
        <dbReference type="PROSITE-ProRule" id="PRU10141"/>
    </source>
</evidence>
<dbReference type="Gene3D" id="1.10.510.10">
    <property type="entry name" value="Transferase(Phosphotransferase) domain 1"/>
    <property type="match status" value="1"/>
</dbReference>
<dbReference type="SUPFAM" id="SSF48452">
    <property type="entry name" value="TPR-like"/>
    <property type="match status" value="2"/>
</dbReference>
<dbReference type="InterPro" id="IPR008271">
    <property type="entry name" value="Ser/Thr_kinase_AS"/>
</dbReference>
<dbReference type="InterPro" id="IPR019734">
    <property type="entry name" value="TPR_rpt"/>
</dbReference>
<keyword evidence="11" id="KW-1185">Reference proteome</keyword>
<keyword evidence="7" id="KW-0802">TPR repeat</keyword>
<evidence type="ECO:0000256" key="1">
    <source>
        <dbReference type="ARBA" id="ARBA00010886"/>
    </source>
</evidence>
<evidence type="ECO:0000259" key="9">
    <source>
        <dbReference type="PROSITE" id="PS50011"/>
    </source>
</evidence>
<dbReference type="EMBL" id="AP019860">
    <property type="protein sequence ID" value="BBM88153.1"/>
    <property type="molecule type" value="Genomic_DNA"/>
</dbReference>
<dbReference type="InterPro" id="IPR011009">
    <property type="entry name" value="Kinase-like_dom_sf"/>
</dbReference>
<dbReference type="InterPro" id="IPR050660">
    <property type="entry name" value="NEK_Ser/Thr_kinase"/>
</dbReference>
<evidence type="ECO:0000256" key="4">
    <source>
        <dbReference type="ARBA" id="ARBA00022741"/>
    </source>
</evidence>
<dbReference type="SUPFAM" id="SSF56112">
    <property type="entry name" value="Protein kinase-like (PK-like)"/>
    <property type="match status" value="1"/>
</dbReference>
<dbReference type="Gene3D" id="1.25.40.10">
    <property type="entry name" value="Tetratricopeptide repeat domain"/>
    <property type="match status" value="1"/>
</dbReference>
<dbReference type="GO" id="GO:0004674">
    <property type="term" value="F:protein serine/threonine kinase activity"/>
    <property type="evidence" value="ECO:0007669"/>
    <property type="project" value="UniProtKB-EC"/>
</dbReference>
<gene>
    <name evidence="10" type="ORF">UABAM_06569</name>
</gene>
<accession>A0A5S9IU24</accession>
<dbReference type="Pfam" id="PF13181">
    <property type="entry name" value="TPR_8"/>
    <property type="match status" value="2"/>
</dbReference>
<dbReference type="PROSITE" id="PS00108">
    <property type="entry name" value="PROTEIN_KINASE_ST"/>
    <property type="match status" value="1"/>
</dbReference>
<dbReference type="KEGG" id="uam:UABAM_06569"/>
<dbReference type="SMART" id="SM00220">
    <property type="entry name" value="S_TKc"/>
    <property type="match status" value="1"/>
</dbReference>
<evidence type="ECO:0000313" key="11">
    <source>
        <dbReference type="Proteomes" id="UP000326354"/>
    </source>
</evidence>
<evidence type="ECO:0000256" key="2">
    <source>
        <dbReference type="ARBA" id="ARBA00012513"/>
    </source>
</evidence>
<dbReference type="SMART" id="SM00028">
    <property type="entry name" value="TPR"/>
    <property type="match status" value="2"/>
</dbReference>
<keyword evidence="6 8" id="KW-0067">ATP-binding</keyword>
<sequence>MQNLHFPGFEILKKLGEGGMGAVYKVREIQTARIFAIKTILSAKKDQTSYQRFLREAQAYASVQHPNIVRIYRIEPHQNNPFMVMQYVDGLPLDDYLKNKLSVTQKLQLFCDIAQAVHVLHKSNIIHRDLKPANIMIDTSGKPYIMDFGLIKAIDNRSKGLTKEGDVLGSPKYMSPEQVAGKKLDARSDVYSLGACFYEMLTARQLVEGDSAISIMFEISHGTITYPRKIDKTIPVEVEAICVKCLEKQTKERYPNVSSILKDIARYENGEKIKAKEVNFWYNCNKTLQRYTTEITVACVFLLCLFLIWGSWSQQRQILLKNLRDFSKKEAMETLNEERHKYTQKDIAIQVRYLHSLGNYAQALQILQDTKSNSTLQILKGKTFYKMLEYHKALAIYENIDKSEIESSEVKEYLELQILKVKFALQENFALEDKSIPIEQFCKNAKHKTIQVEAHYHLAQKYLEHFENYFYNFNINQTRGLPYLNSALKHFTQSQNKQKQVNRWVVDISLGIAACFLYKAQFDQKSNQKQLIAKAEKHIMSPQSENYDSHTQLRFHYTKALEHKLKGKTQQAIEQYNIAIKIDPSNSQLYAQRAHCYRLLQQHSLSEQDYLQVLDMEPHNFSAAYDLVNNIFEDTPIQSKFSTLQLLQKIAIRSFALSKSDLFTKDKEQLYKSSRFTKTQPYNSEQVQQFLKKLVDFEQIENPTLQKKLQNLVISGLECLGEFEKVYNDLQKKRDVLATDKQSPKSLREVIKKAQDKVIIRGHINMLIDLYLRKKQKINVVPNLPRTTKTLIRIINNNSIASQNPHHAAIIRYLIFKALVDIGSPFSADFLEGVIDKARSNRTTLSQTKAENLAMCMTLFYNNYWPYNFAKGRKLYEREVQRDAQLLLFALEKSSEIVRCFALNSMPIEYKTILMSTLRIGTKKETLYAAKRLWVHGHLEGGEYLCDFIRAPQEETLLAFAYQALWEAYNFGATKTSSLQKNKMRKICQQQLPHMIYTLQKCGDSLKNTLFTNLAVVASPEYDKNIVDYISSPTTDPYVRLRIISRLGQRKDISIIKQIVNETSIPLLFRMIAVVGAIDNDQNYKEMLDVLSILKKSQNPKVQNLLLIYSIMYSSNISRRNPLLKVSDTFKQQAYKSLASKNPQKQLVALVALYGEKIALKHMNKLKPLIASTSRKIQRYAAMNLGVQLIYLSNRHQYVQQICGDHIDKKNVREGIVLGYQRLFYESLKKRRNTNYLLASTTLKNFHMHFTHERNLDTGLRMTKPRQKERQWNYIRKWSKNLSPQVQQQILFWDGLLQNRMGLYQRALATFQSLQNDLQRNYWLAKTHYRKNRIKKSFACIEECLKISPWDMPSLRLKYFLMAKASVFQVKDIEKYMTASVYPSFEFAPKQYRYDVFYFASQRYRQKNISREEKKLYAEEMRGVIENLPMTRLSAITLRSRALIYLRQPYLTNQQDTNFINDCSKLAHDYLLYKNQFFHIPLKRISEFKKLHELFTKSELQQFLR</sequence>
<protein>
    <recommendedName>
        <fullName evidence="2">non-specific serine/threonine protein kinase</fullName>
        <ecNumber evidence="2">2.7.11.1</ecNumber>
    </recommendedName>
</protein>
<dbReference type="Proteomes" id="UP000326354">
    <property type="component" value="Chromosome"/>
</dbReference>
<feature type="domain" description="Protein kinase" evidence="9">
    <location>
        <begin position="9"/>
        <end position="265"/>
    </location>
</feature>
<keyword evidence="4 8" id="KW-0547">Nucleotide-binding</keyword>
<dbReference type="Pfam" id="PF00069">
    <property type="entry name" value="Pkinase"/>
    <property type="match status" value="1"/>
</dbReference>
<feature type="repeat" description="TPR" evidence="7">
    <location>
        <begin position="553"/>
        <end position="586"/>
    </location>
</feature>
<name>A0A5S9IU24_UABAM</name>
<dbReference type="GO" id="GO:0005524">
    <property type="term" value="F:ATP binding"/>
    <property type="evidence" value="ECO:0007669"/>
    <property type="project" value="UniProtKB-UniRule"/>
</dbReference>
<dbReference type="InterPro" id="IPR000719">
    <property type="entry name" value="Prot_kinase_dom"/>
</dbReference>
<dbReference type="PROSITE" id="PS50005">
    <property type="entry name" value="TPR"/>
    <property type="match status" value="1"/>
</dbReference>
<dbReference type="PROSITE" id="PS00107">
    <property type="entry name" value="PROTEIN_KINASE_ATP"/>
    <property type="match status" value="1"/>
</dbReference>
<dbReference type="PANTHER" id="PTHR43671">
    <property type="entry name" value="SERINE/THREONINE-PROTEIN KINASE NEK"/>
    <property type="match status" value="1"/>
</dbReference>